<protein>
    <submittedName>
        <fullName evidence="3">SDR family NAD(P)-dependent oxidoreductase</fullName>
    </submittedName>
</protein>
<reference evidence="3 4" key="1">
    <citation type="submission" date="2020-03" db="EMBL/GenBank/DDBJ databases">
        <authorList>
            <person name="Sun Q."/>
        </authorList>
    </citation>
    <scope>NUCLEOTIDE SEQUENCE [LARGE SCALE GENOMIC DNA]</scope>
    <source>
        <strain evidence="3 4">JC162</strain>
    </source>
</reference>
<dbReference type="CDD" id="cd05233">
    <property type="entry name" value="SDR_c"/>
    <property type="match status" value="1"/>
</dbReference>
<dbReference type="InterPro" id="IPR050259">
    <property type="entry name" value="SDR"/>
</dbReference>
<dbReference type="AlphaFoldDB" id="A0A848ELK6"/>
<keyword evidence="4" id="KW-1185">Reference proteome</keyword>
<evidence type="ECO:0000256" key="2">
    <source>
        <dbReference type="RuleBase" id="RU000363"/>
    </source>
</evidence>
<dbReference type="InterPro" id="IPR020904">
    <property type="entry name" value="Sc_DH/Rdtase_CS"/>
</dbReference>
<sequence>MTDLAGQVAIVTGGSRGIGAAIVRAFARAGADVAFCHLDDAEGAAAVAADLAALGRRCHAESLDVADTARLRAFVAAAETALGPVDILVTNAGMNLRGAFETLPEETFRRILDVHFMHTVVAAQAVYPGMAARGRGRIITISSQLAFKGSPNLTPYTAAKGAILSFTRSLALEAAPRGVRVNSIAPGPVDTDLTRSRGPEWRAAIEAALPAGKLGRPEDIAATALLLAGRGGDFYVGACLSPNGGDVMH</sequence>
<evidence type="ECO:0000313" key="4">
    <source>
        <dbReference type="Proteomes" id="UP000548582"/>
    </source>
</evidence>
<evidence type="ECO:0000313" key="3">
    <source>
        <dbReference type="EMBL" id="NMJ44270.1"/>
    </source>
</evidence>
<dbReference type="Proteomes" id="UP000548582">
    <property type="component" value="Unassembled WGS sequence"/>
</dbReference>
<dbReference type="InterPro" id="IPR036291">
    <property type="entry name" value="NAD(P)-bd_dom_sf"/>
</dbReference>
<accession>A0A848ELK6</accession>
<proteinExistence type="inferred from homology"/>
<dbReference type="PRINTS" id="PR00080">
    <property type="entry name" value="SDRFAMILY"/>
</dbReference>
<comment type="caution">
    <text evidence="3">The sequence shown here is derived from an EMBL/GenBank/DDBJ whole genome shotgun (WGS) entry which is preliminary data.</text>
</comment>
<dbReference type="FunFam" id="3.40.50.720:FF:000084">
    <property type="entry name" value="Short-chain dehydrogenase reductase"/>
    <property type="match status" value="1"/>
</dbReference>
<gene>
    <name evidence="3" type="ORF">GWK16_23685</name>
</gene>
<dbReference type="InterPro" id="IPR002347">
    <property type="entry name" value="SDR_fam"/>
</dbReference>
<dbReference type="Gene3D" id="3.40.50.720">
    <property type="entry name" value="NAD(P)-binding Rossmann-like Domain"/>
    <property type="match status" value="1"/>
</dbReference>
<organism evidence="3 4">
    <name type="scientific">Neoroseomonas marina</name>
    <dbReference type="NCBI Taxonomy" id="1232220"/>
    <lineage>
        <taxon>Bacteria</taxon>
        <taxon>Pseudomonadati</taxon>
        <taxon>Pseudomonadota</taxon>
        <taxon>Alphaproteobacteria</taxon>
        <taxon>Acetobacterales</taxon>
        <taxon>Acetobacteraceae</taxon>
        <taxon>Neoroseomonas</taxon>
    </lineage>
</organism>
<comment type="similarity">
    <text evidence="1 2">Belongs to the short-chain dehydrogenases/reductases (SDR) family.</text>
</comment>
<dbReference type="SUPFAM" id="SSF51735">
    <property type="entry name" value="NAD(P)-binding Rossmann-fold domains"/>
    <property type="match status" value="1"/>
</dbReference>
<dbReference type="Pfam" id="PF00106">
    <property type="entry name" value="adh_short"/>
    <property type="match status" value="1"/>
</dbReference>
<evidence type="ECO:0000256" key="1">
    <source>
        <dbReference type="ARBA" id="ARBA00006484"/>
    </source>
</evidence>
<dbReference type="RefSeq" id="WP_170056451.1">
    <property type="nucleotide sequence ID" value="NZ_JABBKX010000013.1"/>
</dbReference>
<dbReference type="PANTHER" id="PTHR42879:SF2">
    <property type="entry name" value="3-OXOACYL-[ACYL-CARRIER-PROTEIN] REDUCTASE FABG"/>
    <property type="match status" value="1"/>
</dbReference>
<name>A0A848ELK6_9PROT</name>
<dbReference type="EMBL" id="JABBKX010000013">
    <property type="protein sequence ID" value="NMJ44270.1"/>
    <property type="molecule type" value="Genomic_DNA"/>
</dbReference>
<dbReference type="PANTHER" id="PTHR42879">
    <property type="entry name" value="3-OXOACYL-(ACYL-CARRIER-PROTEIN) REDUCTASE"/>
    <property type="match status" value="1"/>
</dbReference>
<dbReference type="GO" id="GO:0032787">
    <property type="term" value="P:monocarboxylic acid metabolic process"/>
    <property type="evidence" value="ECO:0007669"/>
    <property type="project" value="UniProtKB-ARBA"/>
</dbReference>
<dbReference type="PROSITE" id="PS00061">
    <property type="entry name" value="ADH_SHORT"/>
    <property type="match status" value="1"/>
</dbReference>
<dbReference type="PRINTS" id="PR00081">
    <property type="entry name" value="GDHRDH"/>
</dbReference>